<proteinExistence type="predicted"/>
<dbReference type="Proteomes" id="UP000036367">
    <property type="component" value="Unassembled WGS sequence"/>
</dbReference>
<name>A0A0J1BAR4_RHOIS</name>
<sequence>MVGRLALFQSIGWVPGDDLAYVDGFTRMMDSPEFRDPNSGESGYG</sequence>
<gene>
    <name evidence="1" type="ORF">RISK_004344</name>
</gene>
<accession>A0A0J1BAR4</accession>
<protein>
    <submittedName>
        <fullName evidence="1">Uncharacterized protein</fullName>
    </submittedName>
</protein>
<organism evidence="1 2">
    <name type="scientific">Rhodopirellula islandica</name>
    <dbReference type="NCBI Taxonomy" id="595434"/>
    <lineage>
        <taxon>Bacteria</taxon>
        <taxon>Pseudomonadati</taxon>
        <taxon>Planctomycetota</taxon>
        <taxon>Planctomycetia</taxon>
        <taxon>Pirellulales</taxon>
        <taxon>Pirellulaceae</taxon>
        <taxon>Rhodopirellula</taxon>
    </lineage>
</organism>
<dbReference type="PATRIC" id="fig|595434.4.peg.4121"/>
<dbReference type="EMBL" id="LECT01000032">
    <property type="protein sequence ID" value="KLU03623.1"/>
    <property type="molecule type" value="Genomic_DNA"/>
</dbReference>
<evidence type="ECO:0000313" key="1">
    <source>
        <dbReference type="EMBL" id="KLU03623.1"/>
    </source>
</evidence>
<keyword evidence="2" id="KW-1185">Reference proteome</keyword>
<evidence type="ECO:0000313" key="2">
    <source>
        <dbReference type="Proteomes" id="UP000036367"/>
    </source>
</evidence>
<reference evidence="1" key="1">
    <citation type="submission" date="2015-05" db="EMBL/GenBank/DDBJ databases">
        <title>Permanent draft genome of Rhodopirellula islandicus K833.</title>
        <authorList>
            <person name="Kizina J."/>
            <person name="Richter M."/>
            <person name="Glockner F.O."/>
            <person name="Harder J."/>
        </authorList>
    </citation>
    <scope>NUCLEOTIDE SEQUENCE [LARGE SCALE GENOMIC DNA]</scope>
    <source>
        <strain evidence="1">K833</strain>
    </source>
</reference>
<dbReference type="AlphaFoldDB" id="A0A0J1BAR4"/>
<comment type="caution">
    <text evidence="1">The sequence shown here is derived from an EMBL/GenBank/DDBJ whole genome shotgun (WGS) entry which is preliminary data.</text>
</comment>